<protein>
    <submittedName>
        <fullName evidence="1">Uncharacterized protein</fullName>
    </submittedName>
</protein>
<proteinExistence type="predicted"/>
<gene>
    <name evidence="1" type="ORF">EOS_36470</name>
</gene>
<dbReference type="EMBL" id="AEJF01000223">
    <property type="protein sequence ID" value="KLU21366.1"/>
    <property type="molecule type" value="Genomic_DNA"/>
</dbReference>
<name>A0A0J1CLS6_9BURK</name>
<dbReference type="PATRIC" id="fig|908627.4.peg.8165"/>
<organism evidence="1 2">
    <name type="scientific">Caballeronia mineralivorans PML1(12)</name>
    <dbReference type="NCBI Taxonomy" id="908627"/>
    <lineage>
        <taxon>Bacteria</taxon>
        <taxon>Pseudomonadati</taxon>
        <taxon>Pseudomonadota</taxon>
        <taxon>Betaproteobacteria</taxon>
        <taxon>Burkholderiales</taxon>
        <taxon>Burkholderiaceae</taxon>
        <taxon>Caballeronia</taxon>
    </lineage>
</organism>
<keyword evidence="2" id="KW-1185">Reference proteome</keyword>
<evidence type="ECO:0000313" key="1">
    <source>
        <dbReference type="EMBL" id="KLU21366.1"/>
    </source>
</evidence>
<dbReference type="Proteomes" id="UP000035963">
    <property type="component" value="Unassembled WGS sequence"/>
</dbReference>
<comment type="caution">
    <text evidence="1">The sequence shown here is derived from an EMBL/GenBank/DDBJ whole genome shotgun (WGS) entry which is preliminary data.</text>
</comment>
<sequence>MYQYLGVQIMNESVTALEHIRLSITRAEALRMRSSAVLVADLKILLKIADSAVQATHTALPTTKPQAKTEVSVGD</sequence>
<accession>A0A0J1CLS6</accession>
<evidence type="ECO:0000313" key="2">
    <source>
        <dbReference type="Proteomes" id="UP000035963"/>
    </source>
</evidence>
<dbReference type="AlphaFoldDB" id="A0A0J1CLS6"/>
<reference evidence="1 2" key="1">
    <citation type="journal article" date="2015" name="Genome Announc.">
        <title>Draft Genome Sequence of Burkholderia sp. Strain PML1(12), an Ectomycorrhizosphere-Inhabiting Bacterium with Effective Mineral-Weathering Ability.</title>
        <authorList>
            <person name="Uroz S."/>
            <person name="Oger P."/>
        </authorList>
    </citation>
    <scope>NUCLEOTIDE SEQUENCE [LARGE SCALE GENOMIC DNA]</scope>
    <source>
        <strain evidence="2">PML1(12)</strain>
    </source>
</reference>